<gene>
    <name evidence="2" type="ORF">DCF25_02310</name>
</gene>
<dbReference type="InterPro" id="IPR050678">
    <property type="entry name" value="DNA_Partitioning_ATPase"/>
</dbReference>
<dbReference type="Gene3D" id="3.40.50.300">
    <property type="entry name" value="P-loop containing nucleotide triphosphate hydrolases"/>
    <property type="match status" value="1"/>
</dbReference>
<reference evidence="2 3" key="2">
    <citation type="submission" date="2018-06" db="EMBL/GenBank/DDBJ databases">
        <title>Metagenomic assembly of (sub)arctic Cyanobacteria and their associated microbiome from non-axenic cultures.</title>
        <authorList>
            <person name="Baurain D."/>
        </authorList>
    </citation>
    <scope>NUCLEOTIDE SEQUENCE [LARGE SCALE GENOMIC DNA]</scope>
    <source>
        <strain evidence="2">ULC129bin1</strain>
    </source>
</reference>
<dbReference type="InterPro" id="IPR027417">
    <property type="entry name" value="P-loop_NTPase"/>
</dbReference>
<dbReference type="PANTHER" id="PTHR13696">
    <property type="entry name" value="P-LOOP CONTAINING NUCLEOSIDE TRIPHOSPHATE HYDROLASE"/>
    <property type="match status" value="1"/>
</dbReference>
<dbReference type="SUPFAM" id="SSF52540">
    <property type="entry name" value="P-loop containing nucleoside triphosphate hydrolases"/>
    <property type="match status" value="1"/>
</dbReference>
<dbReference type="Proteomes" id="UP000249354">
    <property type="component" value="Unassembled WGS sequence"/>
</dbReference>
<name>A0A2W4UMH5_9CYAN</name>
<reference evidence="3" key="1">
    <citation type="submission" date="2018-04" db="EMBL/GenBank/DDBJ databases">
        <authorList>
            <person name="Cornet L."/>
        </authorList>
    </citation>
    <scope>NUCLEOTIDE SEQUENCE [LARGE SCALE GENOMIC DNA]</scope>
</reference>
<sequence>MKTVSFVSKKGGVGKTTSAIHFAYWLAINGYAVVLVDDDNNRTATNWAERAESNPKFDVPFKIVSFRAMSKAIGGADYVVIDSQASHTDDDLKDFAEDCNLVIIPTKADISSARAATETADAIVNSNGQYKILIADAPGYNKNAKELRDDLVESGYSVFAKAIRRGEGVNHAALNGNTLAQMTGKYKMPWRDYETVFSEISELIA</sequence>
<proteinExistence type="predicted"/>
<accession>A0A2W4UMH5</accession>
<protein>
    <submittedName>
        <fullName evidence="2">Chromosome partitioning protein ParA</fullName>
    </submittedName>
</protein>
<organism evidence="2 3">
    <name type="scientific">Leptolyngbya foveolarum</name>
    <dbReference type="NCBI Taxonomy" id="47253"/>
    <lineage>
        <taxon>Bacteria</taxon>
        <taxon>Bacillati</taxon>
        <taxon>Cyanobacteriota</taxon>
        <taxon>Cyanophyceae</taxon>
        <taxon>Leptolyngbyales</taxon>
        <taxon>Leptolyngbyaceae</taxon>
        <taxon>Leptolyngbya group</taxon>
        <taxon>Leptolyngbya</taxon>
    </lineage>
</organism>
<comment type="caution">
    <text evidence="2">The sequence shown here is derived from an EMBL/GenBank/DDBJ whole genome shotgun (WGS) entry which is preliminary data.</text>
</comment>
<dbReference type="Pfam" id="PF01656">
    <property type="entry name" value="CbiA"/>
    <property type="match status" value="1"/>
</dbReference>
<dbReference type="CDD" id="cd02042">
    <property type="entry name" value="ParAB_family"/>
    <property type="match status" value="1"/>
</dbReference>
<dbReference type="AlphaFoldDB" id="A0A2W4UMH5"/>
<evidence type="ECO:0000259" key="1">
    <source>
        <dbReference type="Pfam" id="PF01656"/>
    </source>
</evidence>
<dbReference type="InterPro" id="IPR002586">
    <property type="entry name" value="CobQ/CobB/MinD/ParA_Nub-bd_dom"/>
</dbReference>
<dbReference type="PANTHER" id="PTHR13696:SF96">
    <property type="entry name" value="COBQ_COBB_MIND_PARA NUCLEOTIDE BINDING DOMAIN-CONTAINING PROTEIN"/>
    <property type="match status" value="1"/>
</dbReference>
<dbReference type="EMBL" id="QBMC01000008">
    <property type="protein sequence ID" value="PZO22616.1"/>
    <property type="molecule type" value="Genomic_DNA"/>
</dbReference>
<evidence type="ECO:0000313" key="2">
    <source>
        <dbReference type="EMBL" id="PZO22616.1"/>
    </source>
</evidence>
<evidence type="ECO:0000313" key="3">
    <source>
        <dbReference type="Proteomes" id="UP000249354"/>
    </source>
</evidence>
<feature type="domain" description="CobQ/CobB/MinD/ParA nucleotide binding" evidence="1">
    <location>
        <begin position="5"/>
        <end position="178"/>
    </location>
</feature>